<protein>
    <submittedName>
        <fullName evidence="2">Uncharacterized protein</fullName>
    </submittedName>
</protein>
<feature type="region of interest" description="Disordered" evidence="1">
    <location>
        <begin position="1"/>
        <end position="106"/>
    </location>
</feature>
<feature type="compositionally biased region" description="Basic residues" evidence="1">
    <location>
        <begin position="18"/>
        <end position="40"/>
    </location>
</feature>
<feature type="non-terminal residue" evidence="2">
    <location>
        <position position="632"/>
    </location>
</feature>
<evidence type="ECO:0000256" key="1">
    <source>
        <dbReference type="SAM" id="MobiDB-lite"/>
    </source>
</evidence>
<feature type="compositionally biased region" description="Gly residues" evidence="1">
    <location>
        <begin position="74"/>
        <end position="95"/>
    </location>
</feature>
<evidence type="ECO:0000313" key="3">
    <source>
        <dbReference type="Proteomes" id="UP000218209"/>
    </source>
</evidence>
<dbReference type="Proteomes" id="UP000218209">
    <property type="component" value="Unassembled WGS sequence"/>
</dbReference>
<sequence length="632" mass="64180">MPALARVPRLAPDSPVRPHPRPPRPKAAHPRHPHAHRRGRGGLWSPPPPPHDHRPPWQRRRGRRGAARRRPPGWAGGVPVGGGLRWPPAGGGRPGGVQHVPPTPPPAVRVDVGGGVGGNATDAAVDGVPVDDNPPCRWTLLGAPLRQVLQINGSAEDVVQLLLCPPVHPNVTSVVNYTMSATSSAPDVLDVGRGDLDLTRTTAPAGPGVASTGCHNVSVVASFDRFVGVTDLTLTARAPPLTNTTPPGSVCDVTVSFRIVGVTVYEPASDLQWNVTKPPPPPSVEWNVTKPPPPPTLEWNVSKAPPVPTLEFDVQPRGAQPSGRRILSGVNADDMISVPYSSFQEASVHSYAVRVELPSDAPLLPARGFGRAGRRLAAAAPEAAMPSLDDIGMSVYPAGNVVVPYSAAACVNATAGGGGASDTPLPPRCGTALTGASRLVSGDRSATFAFRTALYRVGDAGVHLRWDALTDGWEAAFGGELYENFVPLTVRGVPPPVVTAMDAPAALRRQGGERVTLSLRNMGATVASRLFVDGVASPFALVPDSLVRVNGTGAGVDGSGGGVNGSGPSVVGSGPGVDGSGPGVVNGSGPGVVNGSGPGVVNGSGPGVVNGSGPGVVNGSGPGVDGTGPGVN</sequence>
<evidence type="ECO:0000313" key="2">
    <source>
        <dbReference type="EMBL" id="OSX68903.1"/>
    </source>
</evidence>
<name>A0A1X6NKL5_PORUM</name>
<feature type="compositionally biased region" description="Basic residues" evidence="1">
    <location>
        <begin position="56"/>
        <end position="71"/>
    </location>
</feature>
<feature type="region of interest" description="Disordered" evidence="1">
    <location>
        <begin position="553"/>
        <end position="632"/>
    </location>
</feature>
<feature type="compositionally biased region" description="Gly residues" evidence="1">
    <location>
        <begin position="553"/>
        <end position="565"/>
    </location>
</feature>
<organism evidence="2 3">
    <name type="scientific">Porphyra umbilicalis</name>
    <name type="common">Purple laver</name>
    <name type="synonym">Red alga</name>
    <dbReference type="NCBI Taxonomy" id="2786"/>
    <lineage>
        <taxon>Eukaryota</taxon>
        <taxon>Rhodophyta</taxon>
        <taxon>Bangiophyceae</taxon>
        <taxon>Bangiales</taxon>
        <taxon>Bangiaceae</taxon>
        <taxon>Porphyra</taxon>
    </lineage>
</organism>
<feature type="compositionally biased region" description="Gly residues" evidence="1">
    <location>
        <begin position="573"/>
        <end position="632"/>
    </location>
</feature>
<gene>
    <name evidence="2" type="ORF">BU14_2114s0001</name>
</gene>
<dbReference type="EMBL" id="KV919976">
    <property type="protein sequence ID" value="OSX68903.1"/>
    <property type="molecule type" value="Genomic_DNA"/>
</dbReference>
<keyword evidence="3" id="KW-1185">Reference proteome</keyword>
<proteinExistence type="predicted"/>
<dbReference type="AlphaFoldDB" id="A0A1X6NKL5"/>
<accession>A0A1X6NKL5</accession>
<reference evidence="2 3" key="1">
    <citation type="submission" date="2017-03" db="EMBL/GenBank/DDBJ databases">
        <title>WGS assembly of Porphyra umbilicalis.</title>
        <authorList>
            <person name="Brawley S.H."/>
            <person name="Blouin N.A."/>
            <person name="Ficko-Blean E."/>
            <person name="Wheeler G.L."/>
            <person name="Lohr M."/>
            <person name="Goodson H.V."/>
            <person name="Jenkins J.W."/>
            <person name="Blaby-Haas C.E."/>
            <person name="Helliwell K.E."/>
            <person name="Chan C."/>
            <person name="Marriage T."/>
            <person name="Bhattacharya D."/>
            <person name="Klein A.S."/>
            <person name="Badis Y."/>
            <person name="Brodie J."/>
            <person name="Cao Y."/>
            <person name="Collen J."/>
            <person name="Dittami S.M."/>
            <person name="Gachon C.M."/>
            <person name="Green B.R."/>
            <person name="Karpowicz S."/>
            <person name="Kim J.W."/>
            <person name="Kudahl U."/>
            <person name="Lin S."/>
            <person name="Michel G."/>
            <person name="Mittag M."/>
            <person name="Olson B.J."/>
            <person name="Pangilinan J."/>
            <person name="Peng Y."/>
            <person name="Qiu H."/>
            <person name="Shu S."/>
            <person name="Singer J.T."/>
            <person name="Smith A.G."/>
            <person name="Sprecher B.N."/>
            <person name="Wagner V."/>
            <person name="Wang W."/>
            <person name="Wang Z.-Y."/>
            <person name="Yan J."/>
            <person name="Yarish C."/>
            <person name="Zoeuner-Riek S."/>
            <person name="Zhuang Y."/>
            <person name="Zou Y."/>
            <person name="Lindquist E.A."/>
            <person name="Grimwood J."/>
            <person name="Barry K."/>
            <person name="Rokhsar D.S."/>
            <person name="Schmutz J."/>
            <person name="Stiller J.W."/>
            <person name="Grossman A.R."/>
            <person name="Prochnik S.E."/>
        </authorList>
    </citation>
    <scope>NUCLEOTIDE SEQUENCE [LARGE SCALE GENOMIC DNA]</scope>
    <source>
        <strain evidence="2">4086291</strain>
    </source>
</reference>